<sequence length="626" mass="69118">MRLFVLHLLFFLLLLDSGYAQNNKIVWQQCLGDEKDAYYYSATRIRDGYFLTLGINSGGEASNYHGSADIWVLRTDTLHNVLWEKCYGGSDTDNPRKIVPITDSTFYIFGSTWSLDGDVQSGTNGFNDVWVIKINGQGDILWERTYGSPYYDIMNDLIVTPDGGFVFVDRIDNPGGDITQFYGAYDVWMCKCDANGNIEWQKTLGSEGLDNGVSLIINRRGNIMMVGQVQYHGGMVTCYPQGAIGNVWLVELDMQGNILWQKSYGGSDYEAGINVIEVDSGYIFTAVSYSNDGDVSGHHQPYGLDGKTDIWVVKIDTLGSIVWQRCLGGTDYESPYALFTNTSEEILVFGDTFSNDGDVAGNHSYPGRLDIWLARLDSSGTLISQQCFGGLGDERMNNHSVSKINDYRYIIASEAKAPNNNDIQCTFHGGDFPEDAWFFEIKDCIYYAPAIPSQPQGPVWVYTSLTSQSSYTLPVAAYSNGYVWELSPATAGTLYSDSTTAIVTWSNTFKGTAAIRAFNFNDCGSSAWSDTLYVHVDTTLSIHEPSAIALKVYPNPAGNFVVFEMQNANIQGSIVISDITGRPVASFPLTGEKTVWQTTGIKPGVYLYRLQTGQGSACGKLMVAPW</sequence>
<feature type="domain" description="Secretion system C-terminal sorting" evidence="1">
    <location>
        <begin position="552"/>
        <end position="623"/>
    </location>
</feature>
<accession>A0A644UCN7</accession>
<dbReference type="NCBIfam" id="TIGR04183">
    <property type="entry name" value="Por_Secre_tail"/>
    <property type="match status" value="1"/>
</dbReference>
<evidence type="ECO:0000259" key="1">
    <source>
        <dbReference type="Pfam" id="PF18962"/>
    </source>
</evidence>
<dbReference type="InterPro" id="IPR026444">
    <property type="entry name" value="Secre_tail"/>
</dbReference>
<dbReference type="EMBL" id="VSSQ01000100">
    <property type="protein sequence ID" value="MPL76745.1"/>
    <property type="molecule type" value="Genomic_DNA"/>
</dbReference>
<dbReference type="PANTHER" id="PTHR42754:SF1">
    <property type="entry name" value="LIPOPROTEIN"/>
    <property type="match status" value="1"/>
</dbReference>
<dbReference type="PANTHER" id="PTHR42754">
    <property type="entry name" value="ENDOGLUCANASE"/>
    <property type="match status" value="1"/>
</dbReference>
<evidence type="ECO:0000313" key="2">
    <source>
        <dbReference type="EMBL" id="MPL76745.1"/>
    </source>
</evidence>
<comment type="caution">
    <text evidence="2">The sequence shown here is derived from an EMBL/GenBank/DDBJ whole genome shotgun (WGS) entry which is preliminary data.</text>
</comment>
<organism evidence="2">
    <name type="scientific">bioreactor metagenome</name>
    <dbReference type="NCBI Taxonomy" id="1076179"/>
    <lineage>
        <taxon>unclassified sequences</taxon>
        <taxon>metagenomes</taxon>
        <taxon>ecological metagenomes</taxon>
    </lineage>
</organism>
<protein>
    <recommendedName>
        <fullName evidence="1">Secretion system C-terminal sorting domain-containing protein</fullName>
    </recommendedName>
</protein>
<dbReference type="AlphaFoldDB" id="A0A644UCN7"/>
<gene>
    <name evidence="2" type="ORF">SDC9_22592</name>
</gene>
<proteinExistence type="predicted"/>
<dbReference type="Pfam" id="PF18962">
    <property type="entry name" value="Por_Secre_tail"/>
    <property type="match status" value="1"/>
</dbReference>
<reference evidence="2" key="1">
    <citation type="submission" date="2019-08" db="EMBL/GenBank/DDBJ databases">
        <authorList>
            <person name="Kucharzyk K."/>
            <person name="Murdoch R.W."/>
            <person name="Higgins S."/>
            <person name="Loffler F."/>
        </authorList>
    </citation>
    <scope>NUCLEOTIDE SEQUENCE</scope>
</reference>
<name>A0A644UCN7_9ZZZZ</name>